<evidence type="ECO:0000313" key="16">
    <source>
        <dbReference type="Proteomes" id="UP000314986"/>
    </source>
</evidence>
<dbReference type="SUPFAM" id="SSF52540">
    <property type="entry name" value="P-loop containing nucleoside triphosphate hydrolases"/>
    <property type="match status" value="1"/>
</dbReference>
<reference evidence="16" key="1">
    <citation type="journal article" date="2006" name="Science">
        <title>Ancient noncoding elements conserved in the human genome.</title>
        <authorList>
            <person name="Venkatesh B."/>
            <person name="Kirkness E.F."/>
            <person name="Loh Y.H."/>
            <person name="Halpern A.L."/>
            <person name="Lee A.P."/>
            <person name="Johnson J."/>
            <person name="Dandona N."/>
            <person name="Viswanathan L.D."/>
            <person name="Tay A."/>
            <person name="Venter J.C."/>
            <person name="Strausberg R.L."/>
            <person name="Brenner S."/>
        </authorList>
    </citation>
    <scope>NUCLEOTIDE SEQUENCE [LARGE SCALE GENOMIC DNA]</scope>
</reference>
<feature type="compositionally biased region" description="Pro residues" evidence="13">
    <location>
        <begin position="118"/>
        <end position="130"/>
    </location>
</feature>
<dbReference type="InterPro" id="IPR058903">
    <property type="entry name" value="Spectrin_YLPM1-like"/>
</dbReference>
<dbReference type="OMA" id="YINASCH"/>
<dbReference type="PANTHER" id="PTHR13413">
    <property type="entry name" value="YLP MOTIF CONTAINING PROTEIN NUCLEAR PROTEIN ZAP"/>
    <property type="match status" value="1"/>
</dbReference>
<dbReference type="Proteomes" id="UP000314986">
    <property type="component" value="Unassembled WGS sequence"/>
</dbReference>
<feature type="domain" description="YLPM1-like spectrin repeat" evidence="14">
    <location>
        <begin position="32"/>
        <end position="109"/>
    </location>
</feature>
<feature type="region of interest" description="Disordered" evidence="13">
    <location>
        <begin position="109"/>
        <end position="171"/>
    </location>
</feature>
<dbReference type="GO" id="GO:0032204">
    <property type="term" value="P:regulation of telomere maintenance"/>
    <property type="evidence" value="ECO:0007669"/>
    <property type="project" value="TreeGrafter"/>
</dbReference>
<keyword evidence="6" id="KW-0805">Transcription regulation</keyword>
<dbReference type="STRING" id="7868.ENSCMIP00000029794"/>
<feature type="compositionally biased region" description="Acidic residues" evidence="13">
    <location>
        <begin position="382"/>
        <end position="391"/>
    </location>
</feature>
<evidence type="ECO:0000256" key="5">
    <source>
        <dbReference type="ARBA" id="ARBA00022843"/>
    </source>
</evidence>
<reference evidence="15" key="5">
    <citation type="submission" date="2025-09" db="UniProtKB">
        <authorList>
            <consortium name="Ensembl"/>
        </authorList>
    </citation>
    <scope>IDENTIFICATION</scope>
</reference>
<evidence type="ECO:0000256" key="8">
    <source>
        <dbReference type="ARBA" id="ARBA00023242"/>
    </source>
</evidence>
<feature type="compositionally biased region" description="Basic and acidic residues" evidence="13">
    <location>
        <begin position="152"/>
        <end position="167"/>
    </location>
</feature>
<evidence type="ECO:0000256" key="1">
    <source>
        <dbReference type="ARBA" id="ARBA00004324"/>
    </source>
</evidence>
<keyword evidence="4" id="KW-1017">Isopeptide bond</keyword>
<feature type="region of interest" description="Disordered" evidence="13">
    <location>
        <begin position="358"/>
        <end position="403"/>
    </location>
</feature>
<evidence type="ECO:0000256" key="4">
    <source>
        <dbReference type="ARBA" id="ARBA00022499"/>
    </source>
</evidence>
<dbReference type="GO" id="GO:0016607">
    <property type="term" value="C:nuclear speck"/>
    <property type="evidence" value="ECO:0007669"/>
    <property type="project" value="UniProtKB-SubCell"/>
</dbReference>
<organism evidence="15 16">
    <name type="scientific">Callorhinchus milii</name>
    <name type="common">Ghost shark</name>
    <dbReference type="NCBI Taxonomy" id="7868"/>
    <lineage>
        <taxon>Eukaryota</taxon>
        <taxon>Metazoa</taxon>
        <taxon>Chordata</taxon>
        <taxon>Craniata</taxon>
        <taxon>Vertebrata</taxon>
        <taxon>Chondrichthyes</taxon>
        <taxon>Holocephali</taxon>
        <taxon>Chimaeriformes</taxon>
        <taxon>Callorhinchidae</taxon>
        <taxon>Callorhinchus</taxon>
    </lineage>
</organism>
<evidence type="ECO:0000256" key="7">
    <source>
        <dbReference type="ARBA" id="ARBA00023163"/>
    </source>
</evidence>
<evidence type="ECO:0000256" key="2">
    <source>
        <dbReference type="ARBA" id="ARBA00022481"/>
    </source>
</evidence>
<dbReference type="InterPro" id="IPR026314">
    <property type="entry name" value="YLP_motif_con_p1"/>
</dbReference>
<evidence type="ECO:0000256" key="3">
    <source>
        <dbReference type="ARBA" id="ARBA00022491"/>
    </source>
</evidence>
<reference evidence="16" key="2">
    <citation type="journal article" date="2007" name="PLoS Biol.">
        <title>Survey sequencing and comparative analysis of the elephant shark (Callorhinchus milii) genome.</title>
        <authorList>
            <person name="Venkatesh B."/>
            <person name="Kirkness E.F."/>
            <person name="Loh Y.H."/>
            <person name="Halpern A.L."/>
            <person name="Lee A.P."/>
            <person name="Johnson J."/>
            <person name="Dandona N."/>
            <person name="Viswanathan L.D."/>
            <person name="Tay A."/>
            <person name="Venter J.C."/>
            <person name="Strausberg R.L."/>
            <person name="Brenner S."/>
        </authorList>
    </citation>
    <scope>NUCLEOTIDE SEQUENCE [LARGE SCALE GENOMIC DNA]</scope>
</reference>
<reference evidence="16" key="3">
    <citation type="journal article" date="2014" name="Nature">
        <title>Elephant shark genome provides unique insights into gnathostome evolution.</title>
        <authorList>
            <consortium name="International Elephant Shark Genome Sequencing Consortium"/>
            <person name="Venkatesh B."/>
            <person name="Lee A.P."/>
            <person name="Ravi V."/>
            <person name="Maurya A.K."/>
            <person name="Lian M.M."/>
            <person name="Swann J.B."/>
            <person name="Ohta Y."/>
            <person name="Flajnik M.F."/>
            <person name="Sutoh Y."/>
            <person name="Kasahara M."/>
            <person name="Hoon S."/>
            <person name="Gangu V."/>
            <person name="Roy S.W."/>
            <person name="Irimia M."/>
            <person name="Korzh V."/>
            <person name="Kondrychyn I."/>
            <person name="Lim Z.W."/>
            <person name="Tay B.H."/>
            <person name="Tohari S."/>
            <person name="Kong K.W."/>
            <person name="Ho S."/>
            <person name="Lorente-Galdos B."/>
            <person name="Quilez J."/>
            <person name="Marques-Bonet T."/>
            <person name="Raney B.J."/>
            <person name="Ingham P.W."/>
            <person name="Tay A."/>
            <person name="Hillier L.W."/>
            <person name="Minx P."/>
            <person name="Boehm T."/>
            <person name="Wilson R.K."/>
            <person name="Brenner S."/>
            <person name="Warren W.C."/>
        </authorList>
    </citation>
    <scope>NUCLEOTIDE SEQUENCE [LARGE SCALE GENOMIC DNA]</scope>
</reference>
<evidence type="ECO:0000256" key="11">
    <source>
        <dbReference type="ARBA" id="ARBA00068971"/>
    </source>
</evidence>
<comment type="function">
    <text evidence="9">Plays a role in the reduction of telomerase activity during differentiation of embryonic stem cells by binding to the core promoter of TERT and controlling its down-regulation.</text>
</comment>
<evidence type="ECO:0000256" key="6">
    <source>
        <dbReference type="ARBA" id="ARBA00023015"/>
    </source>
</evidence>
<keyword evidence="5" id="KW-0832">Ubl conjugation</keyword>
<keyword evidence="7" id="KW-0804">Transcription</keyword>
<accession>A0A4W3IHN5</accession>
<keyword evidence="16" id="KW-1185">Reference proteome</keyword>
<keyword evidence="8" id="KW-0539">Nucleus</keyword>
<dbReference type="InterPro" id="IPR027417">
    <property type="entry name" value="P-loop_NTPase"/>
</dbReference>
<feature type="compositionally biased region" description="Pro residues" evidence="13">
    <location>
        <begin position="138"/>
        <end position="151"/>
    </location>
</feature>
<dbReference type="Ensembl" id="ENSCMIT00000030260.1">
    <property type="protein sequence ID" value="ENSCMIP00000029794.1"/>
    <property type="gene ID" value="ENSCMIG00000012860.1"/>
</dbReference>
<protein>
    <recommendedName>
        <fullName evidence="11">YLP motif-containing protein 1</fullName>
    </recommendedName>
    <alternativeName>
        <fullName evidence="12">Nuclear protein ZAP3</fullName>
    </alternativeName>
</protein>
<sequence length="403" mass="46906">MQQLSITVCLLRDTTPREGWYINASCHCCESSDLGHLEIQQQQFIPLYQEWQRQFQIWKVQLQTYPNKNQLQQHETQWSQWQEQMASTSHHLQERMDALRNVQQQYINSQSQSYTSRGPPPSGPPIPPLPTMGLPPTQRIPPSAPPPSHPPPRVERKPESKNVDDILKMPGRQSRPDRIVVIMRGLPGSGKTHVAKLIRDKEVEYGGAAPRVLSLDDYFMTEVEKVVKDPDSGKRVKKKLLEYEYEPEMEETYRSSMFKTFRKTLDDGFFPFIIIDAINNRVKHFEQFWSAAKTKGFEVYIAEMSADNQTCAKRNIHGRKLKEINKMSDHWDSTPRHMLRLDIRSLLQDAAIEEVEMEDFDPNSEQQQQQQQQEEESKKEAPDEEEYETVGDDLTRNKHGRGC</sequence>
<dbReference type="PANTHER" id="PTHR13413:SF0">
    <property type="entry name" value="YLP MOTIF-CONTAINING PROTEIN 1"/>
    <property type="match status" value="1"/>
</dbReference>
<evidence type="ECO:0000256" key="9">
    <source>
        <dbReference type="ARBA" id="ARBA00058677"/>
    </source>
</evidence>
<evidence type="ECO:0000259" key="14">
    <source>
        <dbReference type="Pfam" id="PF26583"/>
    </source>
</evidence>
<keyword evidence="3" id="KW-0678">Repressor</keyword>
<comment type="subcellular location">
    <subcellularLocation>
        <location evidence="1">Nucleus speckle</location>
    </subcellularLocation>
</comment>
<dbReference type="Pfam" id="PF26583">
    <property type="entry name" value="Spectrin_YLPM1"/>
    <property type="match status" value="1"/>
</dbReference>
<evidence type="ECO:0000313" key="15">
    <source>
        <dbReference type="Ensembl" id="ENSCMIP00000029794.1"/>
    </source>
</evidence>
<evidence type="ECO:0000256" key="12">
    <source>
        <dbReference type="ARBA" id="ARBA00083294"/>
    </source>
</evidence>
<dbReference type="Gene3D" id="3.40.50.300">
    <property type="entry name" value="P-loop containing nucleotide triphosphate hydrolases"/>
    <property type="match status" value="1"/>
</dbReference>
<keyword evidence="2" id="KW-0488">Methylation</keyword>
<name>A0A4W3IHN5_CALMI</name>
<dbReference type="AlphaFoldDB" id="A0A4W3IHN5"/>
<evidence type="ECO:0000256" key="10">
    <source>
        <dbReference type="ARBA" id="ARBA00065932"/>
    </source>
</evidence>
<dbReference type="FunFam" id="3.40.50.300:FF:000399">
    <property type="entry name" value="YLP motif containing 1"/>
    <property type="match status" value="1"/>
</dbReference>
<dbReference type="InParanoid" id="A0A4W3IHN5"/>
<proteinExistence type="predicted"/>
<dbReference type="Pfam" id="PF13671">
    <property type="entry name" value="AAA_33"/>
    <property type="match status" value="1"/>
</dbReference>
<reference evidence="15" key="4">
    <citation type="submission" date="2025-08" db="UniProtKB">
        <authorList>
            <consortium name="Ensembl"/>
        </authorList>
    </citation>
    <scope>IDENTIFICATION</scope>
</reference>
<dbReference type="GeneTree" id="ENSGT00440000039837"/>
<comment type="subunit">
    <text evidence="10">Interacts with PPP1CA and NCOA5. Forms a complex with ILF2, ILF3, KHDRBS1, RBMX, NCOA5 and PPP1CA.</text>
</comment>
<evidence type="ECO:0000256" key="13">
    <source>
        <dbReference type="SAM" id="MobiDB-lite"/>
    </source>
</evidence>